<dbReference type="EMBL" id="CM002873">
    <property type="protein sequence ID" value="KFK34360.1"/>
    <property type="molecule type" value="Genomic_DNA"/>
</dbReference>
<name>A0A087GWV8_ARAAL</name>
<feature type="compositionally biased region" description="Basic and acidic residues" evidence="1">
    <location>
        <begin position="18"/>
        <end position="31"/>
    </location>
</feature>
<dbReference type="Proteomes" id="UP000029120">
    <property type="component" value="Chromosome 5"/>
</dbReference>
<organism evidence="2 3">
    <name type="scientific">Arabis alpina</name>
    <name type="common">Alpine rock-cress</name>
    <dbReference type="NCBI Taxonomy" id="50452"/>
    <lineage>
        <taxon>Eukaryota</taxon>
        <taxon>Viridiplantae</taxon>
        <taxon>Streptophyta</taxon>
        <taxon>Embryophyta</taxon>
        <taxon>Tracheophyta</taxon>
        <taxon>Spermatophyta</taxon>
        <taxon>Magnoliopsida</taxon>
        <taxon>eudicotyledons</taxon>
        <taxon>Gunneridae</taxon>
        <taxon>Pentapetalae</taxon>
        <taxon>rosids</taxon>
        <taxon>malvids</taxon>
        <taxon>Brassicales</taxon>
        <taxon>Brassicaceae</taxon>
        <taxon>Arabideae</taxon>
        <taxon>Arabis</taxon>
    </lineage>
</organism>
<gene>
    <name evidence="2" type="ordered locus">AALP_Aa5g135300</name>
</gene>
<proteinExistence type="predicted"/>
<feature type="region of interest" description="Disordered" evidence="1">
    <location>
        <begin position="70"/>
        <end position="121"/>
    </location>
</feature>
<accession>A0A087GWV8</accession>
<reference evidence="3" key="1">
    <citation type="journal article" date="2015" name="Nat. Plants">
        <title>Genome expansion of Arabis alpina linked with retrotransposition and reduced symmetric DNA methylation.</title>
        <authorList>
            <person name="Willing E.M."/>
            <person name="Rawat V."/>
            <person name="Mandakova T."/>
            <person name="Maumus F."/>
            <person name="James G.V."/>
            <person name="Nordstroem K.J."/>
            <person name="Becker C."/>
            <person name="Warthmann N."/>
            <person name="Chica C."/>
            <person name="Szarzynska B."/>
            <person name="Zytnicki M."/>
            <person name="Albani M.C."/>
            <person name="Kiefer C."/>
            <person name="Bergonzi S."/>
            <person name="Castaings L."/>
            <person name="Mateos J.L."/>
            <person name="Berns M.C."/>
            <person name="Bujdoso N."/>
            <person name="Piofczyk T."/>
            <person name="de Lorenzo L."/>
            <person name="Barrero-Sicilia C."/>
            <person name="Mateos I."/>
            <person name="Piednoel M."/>
            <person name="Hagmann J."/>
            <person name="Chen-Min-Tao R."/>
            <person name="Iglesias-Fernandez R."/>
            <person name="Schuster S.C."/>
            <person name="Alonso-Blanco C."/>
            <person name="Roudier F."/>
            <person name="Carbonero P."/>
            <person name="Paz-Ares J."/>
            <person name="Davis S.J."/>
            <person name="Pecinka A."/>
            <person name="Quesneville H."/>
            <person name="Colot V."/>
            <person name="Lysak M.A."/>
            <person name="Weigel D."/>
            <person name="Coupland G."/>
            <person name="Schneeberger K."/>
        </authorList>
    </citation>
    <scope>NUCLEOTIDE SEQUENCE [LARGE SCALE GENOMIC DNA]</scope>
    <source>
        <strain evidence="3">cv. Pajares</strain>
    </source>
</reference>
<feature type="region of interest" description="Disordered" evidence="1">
    <location>
        <begin position="298"/>
        <end position="330"/>
    </location>
</feature>
<dbReference type="AlphaFoldDB" id="A0A087GWV8"/>
<sequence length="354" mass="40090">MVKETRQGIGHTYKRRKTTVDDATRPQLHDESSEDEEIEKHDLIPSVKKKLNPRPVTCVYDVEDAYIVSSDASEEEESGEEEPRSKKESSALDKRSGKENCEEEVSSETDSEPDSDEDTTPLSIVQIKALGETRSKKFKNDLVESRYASLVHRGFTSEQFINFEYDEECGFHDFAPKNINAYLGLAELTEEEKATAIATEKISMDVVAKYLLGKKNKREKDRNTLPLPPKTAALMILAAYNWFPTAHRGHVATSRARLIYYLAKGLIKSQLPIKDDSSARMVKPKYYYKDKRSGQAAIQKEETKAKVKRFEKKRSKSIQPSSSTDAGASTSKARLPVLFKDQCDVLVRRGRLKL</sequence>
<feature type="compositionally biased region" description="Basic residues" evidence="1">
    <location>
        <begin position="306"/>
        <end position="316"/>
    </location>
</feature>
<feature type="compositionally biased region" description="Basic and acidic residues" evidence="1">
    <location>
        <begin position="81"/>
        <end position="100"/>
    </location>
</feature>
<protein>
    <submittedName>
        <fullName evidence="2">Uncharacterized protein</fullName>
    </submittedName>
</protein>
<feature type="compositionally biased region" description="Acidic residues" evidence="1">
    <location>
        <begin position="101"/>
        <end position="119"/>
    </location>
</feature>
<feature type="region of interest" description="Disordered" evidence="1">
    <location>
        <begin position="1"/>
        <end position="50"/>
    </location>
</feature>
<dbReference type="Gramene" id="KFK34360">
    <property type="protein sequence ID" value="KFK34360"/>
    <property type="gene ID" value="AALP_AA5G135300"/>
</dbReference>
<dbReference type="OrthoDB" id="1102012at2759"/>
<evidence type="ECO:0000313" key="2">
    <source>
        <dbReference type="EMBL" id="KFK34360.1"/>
    </source>
</evidence>
<evidence type="ECO:0000313" key="3">
    <source>
        <dbReference type="Proteomes" id="UP000029120"/>
    </source>
</evidence>
<keyword evidence="3" id="KW-1185">Reference proteome</keyword>
<evidence type="ECO:0000256" key="1">
    <source>
        <dbReference type="SAM" id="MobiDB-lite"/>
    </source>
</evidence>
<feature type="compositionally biased region" description="Polar residues" evidence="1">
    <location>
        <begin position="317"/>
        <end position="330"/>
    </location>
</feature>